<evidence type="ECO:0000256" key="1">
    <source>
        <dbReference type="SAM" id="Phobius"/>
    </source>
</evidence>
<dbReference type="AlphaFoldDB" id="A0A1M3TUV1"/>
<gene>
    <name evidence="2" type="ORF">ASPFODRAFT_40813</name>
</gene>
<keyword evidence="1" id="KW-1133">Transmembrane helix</keyword>
<accession>A0A1M3TUV1</accession>
<evidence type="ECO:0000313" key="2">
    <source>
        <dbReference type="EMBL" id="OJZ90466.1"/>
    </source>
</evidence>
<dbReference type="VEuPathDB" id="FungiDB:ASPFODRAFT_40813"/>
<name>A0A1M3TUV1_ASPLC</name>
<dbReference type="EMBL" id="KV878237">
    <property type="protein sequence ID" value="OJZ90466.1"/>
    <property type="molecule type" value="Genomic_DNA"/>
</dbReference>
<evidence type="ECO:0000313" key="3">
    <source>
        <dbReference type="Proteomes" id="UP000184063"/>
    </source>
</evidence>
<protein>
    <submittedName>
        <fullName evidence="2">Uncharacterized protein</fullName>
    </submittedName>
</protein>
<proteinExistence type="predicted"/>
<dbReference type="Proteomes" id="UP000184063">
    <property type="component" value="Unassembled WGS sequence"/>
</dbReference>
<feature type="transmembrane region" description="Helical" evidence="1">
    <location>
        <begin position="20"/>
        <end position="44"/>
    </location>
</feature>
<keyword evidence="1" id="KW-0472">Membrane</keyword>
<organism evidence="2 3">
    <name type="scientific">Aspergillus luchuensis (strain CBS 106.47)</name>
    <dbReference type="NCBI Taxonomy" id="1137211"/>
    <lineage>
        <taxon>Eukaryota</taxon>
        <taxon>Fungi</taxon>
        <taxon>Dikarya</taxon>
        <taxon>Ascomycota</taxon>
        <taxon>Pezizomycotina</taxon>
        <taxon>Eurotiomycetes</taxon>
        <taxon>Eurotiomycetidae</taxon>
        <taxon>Eurotiales</taxon>
        <taxon>Aspergillaceae</taxon>
        <taxon>Aspergillus</taxon>
        <taxon>Aspergillus subgen. Circumdati</taxon>
    </lineage>
</organism>
<reference evidence="3" key="1">
    <citation type="journal article" date="2017" name="Genome Biol.">
        <title>Comparative genomics reveals high biological diversity and specific adaptations in the industrially and medically important fungal genus Aspergillus.</title>
        <authorList>
            <person name="de Vries R.P."/>
            <person name="Riley R."/>
            <person name="Wiebenga A."/>
            <person name="Aguilar-Osorio G."/>
            <person name="Amillis S."/>
            <person name="Uchima C.A."/>
            <person name="Anderluh G."/>
            <person name="Asadollahi M."/>
            <person name="Askin M."/>
            <person name="Barry K."/>
            <person name="Battaglia E."/>
            <person name="Bayram O."/>
            <person name="Benocci T."/>
            <person name="Braus-Stromeyer S.A."/>
            <person name="Caldana C."/>
            <person name="Canovas D."/>
            <person name="Cerqueira G.C."/>
            <person name="Chen F."/>
            <person name="Chen W."/>
            <person name="Choi C."/>
            <person name="Clum A."/>
            <person name="Dos Santos R.A."/>
            <person name="Damasio A.R."/>
            <person name="Diallinas G."/>
            <person name="Emri T."/>
            <person name="Fekete E."/>
            <person name="Flipphi M."/>
            <person name="Freyberg S."/>
            <person name="Gallo A."/>
            <person name="Gournas C."/>
            <person name="Habgood R."/>
            <person name="Hainaut M."/>
            <person name="Harispe M.L."/>
            <person name="Henrissat B."/>
            <person name="Hilden K.S."/>
            <person name="Hope R."/>
            <person name="Hossain A."/>
            <person name="Karabika E."/>
            <person name="Karaffa L."/>
            <person name="Karanyi Z."/>
            <person name="Krasevec N."/>
            <person name="Kuo A."/>
            <person name="Kusch H."/>
            <person name="LaButti K."/>
            <person name="Lagendijk E.L."/>
            <person name="Lapidus A."/>
            <person name="Levasseur A."/>
            <person name="Lindquist E."/>
            <person name="Lipzen A."/>
            <person name="Logrieco A.F."/>
            <person name="MacCabe A."/>
            <person name="Maekelae M.R."/>
            <person name="Malavazi I."/>
            <person name="Melin P."/>
            <person name="Meyer V."/>
            <person name="Mielnichuk N."/>
            <person name="Miskei M."/>
            <person name="Molnar A.P."/>
            <person name="Mule G."/>
            <person name="Ngan C.Y."/>
            <person name="Orejas M."/>
            <person name="Orosz E."/>
            <person name="Ouedraogo J.P."/>
            <person name="Overkamp K.M."/>
            <person name="Park H.-S."/>
            <person name="Perrone G."/>
            <person name="Piumi F."/>
            <person name="Punt P.J."/>
            <person name="Ram A.F."/>
            <person name="Ramon A."/>
            <person name="Rauscher S."/>
            <person name="Record E."/>
            <person name="Riano-Pachon D.M."/>
            <person name="Robert V."/>
            <person name="Roehrig J."/>
            <person name="Ruller R."/>
            <person name="Salamov A."/>
            <person name="Salih N.S."/>
            <person name="Samson R.A."/>
            <person name="Sandor E."/>
            <person name="Sanguinetti M."/>
            <person name="Schuetze T."/>
            <person name="Sepcic K."/>
            <person name="Shelest E."/>
            <person name="Sherlock G."/>
            <person name="Sophianopoulou V."/>
            <person name="Squina F.M."/>
            <person name="Sun H."/>
            <person name="Susca A."/>
            <person name="Todd R.B."/>
            <person name="Tsang A."/>
            <person name="Unkles S.E."/>
            <person name="van de Wiele N."/>
            <person name="van Rossen-Uffink D."/>
            <person name="Oliveira J.V."/>
            <person name="Vesth T.C."/>
            <person name="Visser J."/>
            <person name="Yu J.-H."/>
            <person name="Zhou M."/>
            <person name="Andersen M.R."/>
            <person name="Archer D.B."/>
            <person name="Baker S.E."/>
            <person name="Benoit I."/>
            <person name="Brakhage A.A."/>
            <person name="Braus G.H."/>
            <person name="Fischer R."/>
            <person name="Frisvad J.C."/>
            <person name="Goldman G.H."/>
            <person name="Houbraken J."/>
            <person name="Oakley B."/>
            <person name="Pocsi I."/>
            <person name="Scazzocchio C."/>
            <person name="Seiboth B."/>
            <person name="vanKuyk P.A."/>
            <person name="Wortman J."/>
            <person name="Dyer P.S."/>
            <person name="Grigoriev I.V."/>
        </authorList>
    </citation>
    <scope>NUCLEOTIDE SEQUENCE [LARGE SCALE GENOMIC DNA]</scope>
    <source>
        <strain evidence="3">CBS 106.47</strain>
    </source>
</reference>
<keyword evidence="1" id="KW-0812">Transmembrane</keyword>
<sequence>MVDRTFWRWSLFIVFGLEDADALTVSAVSLRPCLSVWFIFMVVYMSAKKVLLPHLECSGSITD</sequence>